<comment type="caution">
    <text evidence="3">The sequence shown here is derived from an EMBL/GenBank/DDBJ whole genome shotgun (WGS) entry which is preliminary data.</text>
</comment>
<accession>A0ABW3VZ20</accession>
<dbReference type="RefSeq" id="WP_367918558.1">
    <property type="nucleotide sequence ID" value="NZ_BAABAC010000013.1"/>
</dbReference>
<keyword evidence="4" id="KW-1185">Reference proteome</keyword>
<sequence length="454" mass="48383">MVNDVRALLQEAAATPPGDDTDLSAVLRAGRDRVRCRRRRTIGGLGLASVAVAGIVALTSITGTVDGGKDGPAGSRVPTPEGPVLSLREARQAVAGKQYDVLSSYANKDLNAANGEYYAGVSDDGLILFQDGPKGAHNRIRWALLDPQTGEKDWLPAHAIEANQRPIRVGADRIVIVTDVDGLGSGLRAEVFDRRTRAWSTLSWPGLPPSAEMLSAQVAPDGRLYVGVPAHTSEPPPGGWPTQPDGDAEDAGAGGDTYELWSASLTDASDVRDEGLVVGSFDFTRDSLVWSDATNGINRRIHVRDLATGVERDFDPRSGARCNLLGFGATADRIVLSQYCGTYANGRDDRVQILTADGRPVTTIQGDDIGGYIADAGTGDGHLVEIGSHFGDTEGTYVYDLDTDRLWQVTDKTAAWDVSGPTPRHRLLWGTPYGAGAGPDGMDQGATQWLVRWR</sequence>
<organism evidence="3 4">
    <name type="scientific">Nocardioides ginsengisoli</name>
    <dbReference type="NCBI Taxonomy" id="363868"/>
    <lineage>
        <taxon>Bacteria</taxon>
        <taxon>Bacillati</taxon>
        <taxon>Actinomycetota</taxon>
        <taxon>Actinomycetes</taxon>
        <taxon>Propionibacteriales</taxon>
        <taxon>Nocardioidaceae</taxon>
        <taxon>Nocardioides</taxon>
    </lineage>
</organism>
<gene>
    <name evidence="3" type="ORF">ACFQ3F_09420</name>
</gene>
<keyword evidence="2" id="KW-0812">Transmembrane</keyword>
<reference evidence="4" key="1">
    <citation type="journal article" date="2019" name="Int. J. Syst. Evol. Microbiol.">
        <title>The Global Catalogue of Microorganisms (GCM) 10K type strain sequencing project: providing services to taxonomists for standard genome sequencing and annotation.</title>
        <authorList>
            <consortium name="The Broad Institute Genomics Platform"/>
            <consortium name="The Broad Institute Genome Sequencing Center for Infectious Disease"/>
            <person name="Wu L."/>
            <person name="Ma J."/>
        </authorList>
    </citation>
    <scope>NUCLEOTIDE SEQUENCE [LARGE SCALE GENOMIC DNA]</scope>
    <source>
        <strain evidence="4">CCUG 52478</strain>
    </source>
</reference>
<evidence type="ECO:0000256" key="2">
    <source>
        <dbReference type="SAM" id="Phobius"/>
    </source>
</evidence>
<evidence type="ECO:0000313" key="4">
    <source>
        <dbReference type="Proteomes" id="UP001597229"/>
    </source>
</evidence>
<keyword evidence="2" id="KW-1133">Transmembrane helix</keyword>
<dbReference type="SUPFAM" id="SSF69304">
    <property type="entry name" value="Tricorn protease N-terminal domain"/>
    <property type="match status" value="1"/>
</dbReference>
<feature type="transmembrane region" description="Helical" evidence="2">
    <location>
        <begin position="41"/>
        <end position="61"/>
    </location>
</feature>
<feature type="region of interest" description="Disordered" evidence="1">
    <location>
        <begin position="229"/>
        <end position="255"/>
    </location>
</feature>
<name>A0ABW3VZ20_9ACTN</name>
<evidence type="ECO:0000256" key="1">
    <source>
        <dbReference type="SAM" id="MobiDB-lite"/>
    </source>
</evidence>
<evidence type="ECO:0008006" key="5">
    <source>
        <dbReference type="Google" id="ProtNLM"/>
    </source>
</evidence>
<dbReference type="Proteomes" id="UP001597229">
    <property type="component" value="Unassembled WGS sequence"/>
</dbReference>
<evidence type="ECO:0000313" key="3">
    <source>
        <dbReference type="EMBL" id="MFD1248006.1"/>
    </source>
</evidence>
<dbReference type="EMBL" id="JBHTLX010000012">
    <property type="protein sequence ID" value="MFD1248006.1"/>
    <property type="molecule type" value="Genomic_DNA"/>
</dbReference>
<protein>
    <recommendedName>
        <fullName evidence="5">WD40 repeat domain-containing protein</fullName>
    </recommendedName>
</protein>
<keyword evidence="2" id="KW-0472">Membrane</keyword>
<proteinExistence type="predicted"/>